<organism evidence="5 6">
    <name type="scientific">SAR92 clade bacterium</name>
    <dbReference type="NCBI Taxonomy" id="2315479"/>
    <lineage>
        <taxon>Bacteria</taxon>
        <taxon>Pseudomonadati</taxon>
        <taxon>Pseudomonadota</taxon>
        <taxon>Gammaproteobacteria</taxon>
        <taxon>Cellvibrionales</taxon>
        <taxon>Porticoccaceae</taxon>
        <taxon>SAR92 clade</taxon>
    </lineage>
</organism>
<feature type="domain" description="HTH araC/xylS-type" evidence="4">
    <location>
        <begin position="218"/>
        <end position="316"/>
    </location>
</feature>
<dbReference type="Pfam" id="PF01965">
    <property type="entry name" value="DJ-1_PfpI"/>
    <property type="match status" value="1"/>
</dbReference>
<dbReference type="InterPro" id="IPR029062">
    <property type="entry name" value="Class_I_gatase-like"/>
</dbReference>
<dbReference type="EMBL" id="SHBO01000017">
    <property type="protein sequence ID" value="RZO06982.1"/>
    <property type="molecule type" value="Genomic_DNA"/>
</dbReference>
<dbReference type="Pfam" id="PF12833">
    <property type="entry name" value="HTH_18"/>
    <property type="match status" value="1"/>
</dbReference>
<dbReference type="SUPFAM" id="SSF52317">
    <property type="entry name" value="Class I glutamine amidotransferase-like"/>
    <property type="match status" value="1"/>
</dbReference>
<dbReference type="SMART" id="SM00342">
    <property type="entry name" value="HTH_ARAC"/>
    <property type="match status" value="1"/>
</dbReference>
<sequence length="329" mass="36853">MNTAPPMHFSFLMMPEYTLSAFSNAVGILRMANRLSGRNLYSWSLHSLDGESVKSSADLELAIEGSIDDTKNANILMVCGGYSVKDHCTKELIEGLKKCSKRKIPMGGICTGSYALASAGLLDGYKCTIHWENIASFREEYPLLDISSGLFVIDRDRYTCSGGISSIDLFLNLVATIHGHQLVQQISEQFTCDRVRTENDTQRTPLKYLIGSSQPKLVDAVDLMESNLEEPLTLHEVADYVGISRRQLERLFKKNLNCTPSRYYLELRLSRARLLLLQTSVPVIDVAISCGFTTAPHFSKCYSDFFGRPPSNERRKTDLKALNADYYSD</sequence>
<dbReference type="PROSITE" id="PS01124">
    <property type="entry name" value="HTH_ARAC_FAMILY_2"/>
    <property type="match status" value="1"/>
</dbReference>
<evidence type="ECO:0000313" key="5">
    <source>
        <dbReference type="EMBL" id="RZO06982.1"/>
    </source>
</evidence>
<protein>
    <submittedName>
        <fullName evidence="5">GlxA family transcriptional regulator</fullName>
    </submittedName>
</protein>
<dbReference type="PROSITE" id="PS00041">
    <property type="entry name" value="HTH_ARAC_FAMILY_1"/>
    <property type="match status" value="1"/>
</dbReference>
<accession>A0A520LMF7</accession>
<evidence type="ECO:0000256" key="2">
    <source>
        <dbReference type="ARBA" id="ARBA00023125"/>
    </source>
</evidence>
<dbReference type="InterPro" id="IPR052158">
    <property type="entry name" value="INH-QAR"/>
</dbReference>
<keyword evidence="3" id="KW-0804">Transcription</keyword>
<dbReference type="PANTHER" id="PTHR43130">
    <property type="entry name" value="ARAC-FAMILY TRANSCRIPTIONAL REGULATOR"/>
    <property type="match status" value="1"/>
</dbReference>
<keyword evidence="2" id="KW-0238">DNA-binding</keyword>
<name>A0A520LMF7_9GAMM</name>
<evidence type="ECO:0000256" key="1">
    <source>
        <dbReference type="ARBA" id="ARBA00023015"/>
    </source>
</evidence>
<dbReference type="FunFam" id="1.10.10.60:FF:000090">
    <property type="entry name" value="Transcriptional regulator ArgR, AraC family"/>
    <property type="match status" value="1"/>
</dbReference>
<dbReference type="InterPro" id="IPR018062">
    <property type="entry name" value="HTH_AraC-typ_CS"/>
</dbReference>
<dbReference type="GO" id="GO:0003700">
    <property type="term" value="F:DNA-binding transcription factor activity"/>
    <property type="evidence" value="ECO:0007669"/>
    <property type="project" value="InterPro"/>
</dbReference>
<dbReference type="InterPro" id="IPR018060">
    <property type="entry name" value="HTH_AraC"/>
</dbReference>
<dbReference type="Proteomes" id="UP000318148">
    <property type="component" value="Unassembled WGS sequence"/>
</dbReference>
<evidence type="ECO:0000259" key="4">
    <source>
        <dbReference type="PROSITE" id="PS01124"/>
    </source>
</evidence>
<dbReference type="CDD" id="cd03136">
    <property type="entry name" value="GATase1_AraC_ArgR_like"/>
    <property type="match status" value="1"/>
</dbReference>
<gene>
    <name evidence="5" type="ORF">EVB02_02010</name>
</gene>
<dbReference type="PANTHER" id="PTHR43130:SF3">
    <property type="entry name" value="HTH-TYPE TRANSCRIPTIONAL REGULATOR RV1931C"/>
    <property type="match status" value="1"/>
</dbReference>
<keyword evidence="1" id="KW-0805">Transcription regulation</keyword>
<evidence type="ECO:0000313" key="6">
    <source>
        <dbReference type="Proteomes" id="UP000318148"/>
    </source>
</evidence>
<dbReference type="Gene3D" id="3.40.50.880">
    <property type="match status" value="1"/>
</dbReference>
<proteinExistence type="predicted"/>
<reference evidence="5 6" key="1">
    <citation type="submission" date="2019-02" db="EMBL/GenBank/DDBJ databases">
        <title>Prokaryotic population dynamics and viral predation in marine succession experiment using metagenomics: the confinement effect.</title>
        <authorList>
            <person name="Haro-Moreno J.M."/>
            <person name="Rodriguez-Valera F."/>
            <person name="Lopez-Perez M."/>
        </authorList>
    </citation>
    <scope>NUCLEOTIDE SEQUENCE [LARGE SCALE GENOMIC DNA]</scope>
    <source>
        <strain evidence="5">MED-G169</strain>
    </source>
</reference>
<dbReference type="Gene3D" id="1.10.10.60">
    <property type="entry name" value="Homeodomain-like"/>
    <property type="match status" value="1"/>
</dbReference>
<dbReference type="SUPFAM" id="SSF46689">
    <property type="entry name" value="Homeodomain-like"/>
    <property type="match status" value="2"/>
</dbReference>
<evidence type="ECO:0000256" key="3">
    <source>
        <dbReference type="ARBA" id="ARBA00023163"/>
    </source>
</evidence>
<dbReference type="InterPro" id="IPR002818">
    <property type="entry name" value="DJ-1/PfpI"/>
</dbReference>
<comment type="caution">
    <text evidence="5">The sequence shown here is derived from an EMBL/GenBank/DDBJ whole genome shotgun (WGS) entry which is preliminary data.</text>
</comment>
<dbReference type="InterPro" id="IPR009057">
    <property type="entry name" value="Homeodomain-like_sf"/>
</dbReference>
<dbReference type="GO" id="GO:0043565">
    <property type="term" value="F:sequence-specific DNA binding"/>
    <property type="evidence" value="ECO:0007669"/>
    <property type="project" value="InterPro"/>
</dbReference>
<dbReference type="AlphaFoldDB" id="A0A520LMF7"/>